<evidence type="ECO:0000256" key="1">
    <source>
        <dbReference type="SAM" id="Phobius"/>
    </source>
</evidence>
<keyword evidence="1" id="KW-0812">Transmembrane</keyword>
<dbReference type="Proteomes" id="UP000198765">
    <property type="component" value="Chromosome I"/>
</dbReference>
<dbReference type="OrthoDB" id="3532098at2"/>
<dbReference type="InterPro" id="IPR047789">
    <property type="entry name" value="CU044_5270-like"/>
</dbReference>
<evidence type="ECO:0008006" key="4">
    <source>
        <dbReference type="Google" id="ProtNLM"/>
    </source>
</evidence>
<name>A0A1A8Z4H8_9ACTN</name>
<accession>A0A1A8Z4H8</accession>
<gene>
    <name evidence="2" type="ORF">GA0070621_0510</name>
</gene>
<organism evidence="2 3">
    <name type="scientific">Micromonospora narathiwatensis</name>
    <dbReference type="NCBI Taxonomy" id="299146"/>
    <lineage>
        <taxon>Bacteria</taxon>
        <taxon>Bacillati</taxon>
        <taxon>Actinomycetota</taxon>
        <taxon>Actinomycetes</taxon>
        <taxon>Micromonosporales</taxon>
        <taxon>Micromonosporaceae</taxon>
        <taxon>Micromonospora</taxon>
    </lineage>
</organism>
<dbReference type="EMBL" id="LT594324">
    <property type="protein sequence ID" value="SBT38840.1"/>
    <property type="molecule type" value="Genomic_DNA"/>
</dbReference>
<reference evidence="2 3" key="1">
    <citation type="submission" date="2016-06" db="EMBL/GenBank/DDBJ databases">
        <authorList>
            <person name="Kjaerup R.B."/>
            <person name="Dalgaard T.S."/>
            <person name="Juul-Madsen H.R."/>
        </authorList>
    </citation>
    <scope>NUCLEOTIDE SEQUENCE [LARGE SCALE GENOMIC DNA]</scope>
    <source>
        <strain evidence="2 3">DSM 45248</strain>
    </source>
</reference>
<dbReference type="NCBIfam" id="NF038083">
    <property type="entry name" value="CU044_5270_fam"/>
    <property type="match status" value="1"/>
</dbReference>
<evidence type="ECO:0000313" key="2">
    <source>
        <dbReference type="EMBL" id="SBT38840.1"/>
    </source>
</evidence>
<feature type="transmembrane region" description="Helical" evidence="1">
    <location>
        <begin position="60"/>
        <end position="81"/>
    </location>
</feature>
<dbReference type="PATRIC" id="fig|299146.4.peg.512"/>
<sequence>MNADPRDVRADLAGLLPAPAERDLPSDRHRLIQEFVMNEIHTDHPSAERAARRTAPRRRLILASALTGALAAAAAVVVIGVGGSGGSGGAADGPATAASSGQQILLAAATTAEQAPATSGAYWYLRTTSTDTEWESWTGRDGRTWVRGAKTGGDVIALSWAASFRLGGPEVSLAQLQQLPTEPAALKHWITESVRSSDVRTSAGRPDAAMREQMVFDGLLALLAQLPAPPEVRAAAFRAVAAYPEVTSTGATDGGRGLLIRLNGETVARLVVDPTTSRIRKTNFFVTADGARMSTPGDAMFTLTAEWTDRLPR</sequence>
<keyword evidence="1" id="KW-1133">Transmembrane helix</keyword>
<dbReference type="RefSeq" id="WP_091191260.1">
    <property type="nucleotide sequence ID" value="NZ_LT594324.1"/>
</dbReference>
<keyword evidence="3" id="KW-1185">Reference proteome</keyword>
<keyword evidence="1" id="KW-0472">Membrane</keyword>
<protein>
    <recommendedName>
        <fullName evidence="4">CU044_5270 family protein</fullName>
    </recommendedName>
</protein>
<evidence type="ECO:0000313" key="3">
    <source>
        <dbReference type="Proteomes" id="UP000198765"/>
    </source>
</evidence>
<proteinExistence type="predicted"/>
<dbReference type="AlphaFoldDB" id="A0A1A8Z4H8"/>